<dbReference type="Gene3D" id="3.90.75.20">
    <property type="match status" value="1"/>
</dbReference>
<gene>
    <name evidence="2" type="ORF">SAMN05877753_1025</name>
</gene>
<accession>A0A285CJM7</accession>
<sequence length="170" mass="19794">MKNDYEIRGETTVIFVSHKGKALEVLVDTEDLPKLQEIPYKWCVRYKPQTNTYYAMANYYEKRKYIQLHRFLTNAEDGLVVDHINHNTLDNRKKNLRVITNGQNLQNRRGATSLSSSGIRGVSWRKDINKWRARVNVNGKEYNVGVFDKQEDAEKAVVNARKKLMPYATA</sequence>
<dbReference type="EMBL" id="OAOP01000002">
    <property type="protein sequence ID" value="SNX67801.1"/>
    <property type="molecule type" value="Genomic_DNA"/>
</dbReference>
<dbReference type="Pfam" id="PF13392">
    <property type="entry name" value="HNH_3"/>
    <property type="match status" value="1"/>
</dbReference>
<evidence type="ECO:0000313" key="2">
    <source>
        <dbReference type="EMBL" id="SNX67801.1"/>
    </source>
</evidence>
<organism evidence="2 3">
    <name type="scientific">Bacillus oleivorans</name>
    <dbReference type="NCBI Taxonomy" id="1448271"/>
    <lineage>
        <taxon>Bacteria</taxon>
        <taxon>Bacillati</taxon>
        <taxon>Bacillota</taxon>
        <taxon>Bacilli</taxon>
        <taxon>Bacillales</taxon>
        <taxon>Bacillaceae</taxon>
        <taxon>Bacillus</taxon>
    </lineage>
</organism>
<dbReference type="GO" id="GO:0003677">
    <property type="term" value="F:DNA binding"/>
    <property type="evidence" value="ECO:0007669"/>
    <property type="project" value="InterPro"/>
</dbReference>
<dbReference type="InterPro" id="IPR003615">
    <property type="entry name" value="HNH_nuc"/>
</dbReference>
<protein>
    <submittedName>
        <fullName evidence="2">AP2 domain-containing protein</fullName>
    </submittedName>
</protein>
<feature type="domain" description="HNH nuclease" evidence="1">
    <location>
        <begin position="76"/>
        <end position="105"/>
    </location>
</feature>
<dbReference type="SUPFAM" id="SSF54060">
    <property type="entry name" value="His-Me finger endonucleases"/>
    <property type="match status" value="1"/>
</dbReference>
<dbReference type="InterPro" id="IPR044925">
    <property type="entry name" value="His-Me_finger_sf"/>
</dbReference>
<dbReference type="SUPFAM" id="SSF54171">
    <property type="entry name" value="DNA-binding domain"/>
    <property type="match status" value="1"/>
</dbReference>
<reference evidence="2 3" key="1">
    <citation type="submission" date="2017-08" db="EMBL/GenBank/DDBJ databases">
        <authorList>
            <person name="de Groot N.N."/>
        </authorList>
    </citation>
    <scope>NUCLEOTIDE SEQUENCE [LARGE SCALE GENOMIC DNA]</scope>
    <source>
        <strain evidence="2 3">JC228</strain>
    </source>
</reference>
<proteinExistence type="predicted"/>
<dbReference type="RefSeq" id="WP_218839649.1">
    <property type="nucleotide sequence ID" value="NZ_JBEPMQ010000013.1"/>
</dbReference>
<dbReference type="Proteomes" id="UP000219546">
    <property type="component" value="Unassembled WGS sequence"/>
</dbReference>
<dbReference type="Gene3D" id="1.20.5.2050">
    <property type="match status" value="1"/>
</dbReference>
<keyword evidence="3" id="KW-1185">Reference proteome</keyword>
<evidence type="ECO:0000259" key="1">
    <source>
        <dbReference type="Pfam" id="PF13392"/>
    </source>
</evidence>
<evidence type="ECO:0000313" key="3">
    <source>
        <dbReference type="Proteomes" id="UP000219546"/>
    </source>
</evidence>
<dbReference type="AlphaFoldDB" id="A0A285CJM7"/>
<name>A0A285CJM7_9BACI</name>
<dbReference type="InterPro" id="IPR016177">
    <property type="entry name" value="DNA-bd_dom_sf"/>
</dbReference>